<organism evidence="2 3">
    <name type="scientific">Cichlidogyrus casuarinus</name>
    <dbReference type="NCBI Taxonomy" id="1844966"/>
    <lineage>
        <taxon>Eukaryota</taxon>
        <taxon>Metazoa</taxon>
        <taxon>Spiralia</taxon>
        <taxon>Lophotrochozoa</taxon>
        <taxon>Platyhelminthes</taxon>
        <taxon>Monogenea</taxon>
        <taxon>Monopisthocotylea</taxon>
        <taxon>Dactylogyridea</taxon>
        <taxon>Ancyrocephalidae</taxon>
        <taxon>Cichlidogyrus</taxon>
    </lineage>
</organism>
<evidence type="ECO:0000256" key="1">
    <source>
        <dbReference type="SAM" id="Coils"/>
    </source>
</evidence>
<feature type="coiled-coil region" evidence="1">
    <location>
        <begin position="3"/>
        <end position="79"/>
    </location>
</feature>
<reference evidence="2 3" key="1">
    <citation type="submission" date="2024-11" db="EMBL/GenBank/DDBJ databases">
        <title>Adaptive evolution of stress response genes in parasites aligns with host niche diversity.</title>
        <authorList>
            <person name="Hahn C."/>
            <person name="Resl P."/>
        </authorList>
    </citation>
    <scope>NUCLEOTIDE SEQUENCE [LARGE SCALE GENOMIC DNA]</scope>
    <source>
        <strain evidence="2">EGGRZ-B1_66</strain>
        <tissue evidence="2">Body</tissue>
    </source>
</reference>
<dbReference type="EMBL" id="JBJKFK010001182">
    <property type="protein sequence ID" value="KAL3313820.1"/>
    <property type="molecule type" value="Genomic_DNA"/>
</dbReference>
<sequence length="145" mass="16847">MAIEAVRVKINQLKTEENELVHEIEGREKLIHDIKITNDELDRNLTTLRNKKGLLIVNLKNLEKRLADKDNELKNKYKVNKDHKQVTDELVGSQREDDSSYIDKLKLAQSDEHTLSAQHANTEQRLNNSQTQLKRLQAVLQEKEA</sequence>
<name>A0ABD2Q2H4_9PLAT</name>
<evidence type="ECO:0000313" key="2">
    <source>
        <dbReference type="EMBL" id="KAL3313820.1"/>
    </source>
</evidence>
<gene>
    <name evidence="2" type="ORF">Ciccas_007573</name>
</gene>
<protein>
    <submittedName>
        <fullName evidence="2">Uncharacterized protein</fullName>
    </submittedName>
</protein>
<keyword evidence="1" id="KW-0175">Coiled coil</keyword>
<proteinExistence type="predicted"/>
<comment type="caution">
    <text evidence="2">The sequence shown here is derived from an EMBL/GenBank/DDBJ whole genome shotgun (WGS) entry which is preliminary data.</text>
</comment>
<keyword evidence="3" id="KW-1185">Reference proteome</keyword>
<dbReference type="Proteomes" id="UP001626550">
    <property type="component" value="Unassembled WGS sequence"/>
</dbReference>
<dbReference type="AlphaFoldDB" id="A0ABD2Q2H4"/>
<evidence type="ECO:0000313" key="3">
    <source>
        <dbReference type="Proteomes" id="UP001626550"/>
    </source>
</evidence>
<accession>A0ABD2Q2H4</accession>